<gene>
    <name evidence="1" type="ORF">GCM10009564_26050</name>
</gene>
<organism evidence="1 2">
    <name type="scientific">Streptomyces thermogriseus</name>
    <dbReference type="NCBI Taxonomy" id="75292"/>
    <lineage>
        <taxon>Bacteria</taxon>
        <taxon>Bacillati</taxon>
        <taxon>Actinomycetota</taxon>
        <taxon>Actinomycetes</taxon>
        <taxon>Kitasatosporales</taxon>
        <taxon>Streptomycetaceae</taxon>
        <taxon>Streptomyces</taxon>
    </lineage>
</organism>
<sequence length="156" mass="17556">MSLDAFGKPTGDPRWRLVHPLRRRVTMAFLRCQVCTAPVKHRDGVLFLKTADRLDCTAPLRTAQPPVCREHARMAAQRCPHLRRKGHIALLAARFPLYGVIGTAYQYGENSVQALTSTEAPLPYSHPQTGWFLASQLIREPREYEVVNLDDLVPAA</sequence>
<accession>A0ABN1SZP7</accession>
<reference evidence="1 2" key="1">
    <citation type="journal article" date="2019" name="Int. J. Syst. Evol. Microbiol.">
        <title>The Global Catalogue of Microorganisms (GCM) 10K type strain sequencing project: providing services to taxonomists for standard genome sequencing and annotation.</title>
        <authorList>
            <consortium name="The Broad Institute Genomics Platform"/>
            <consortium name="The Broad Institute Genome Sequencing Center for Infectious Disease"/>
            <person name="Wu L."/>
            <person name="Ma J."/>
        </authorList>
    </citation>
    <scope>NUCLEOTIDE SEQUENCE [LARGE SCALE GENOMIC DNA]</scope>
    <source>
        <strain evidence="1 2">JCM 11269</strain>
    </source>
</reference>
<keyword evidence="2" id="KW-1185">Reference proteome</keyword>
<evidence type="ECO:0000313" key="1">
    <source>
        <dbReference type="EMBL" id="GAA1009794.1"/>
    </source>
</evidence>
<name>A0ABN1SZP7_9ACTN</name>
<dbReference type="Proteomes" id="UP001501072">
    <property type="component" value="Unassembled WGS sequence"/>
</dbReference>
<proteinExistence type="predicted"/>
<dbReference type="RefSeq" id="WP_079129634.1">
    <property type="nucleotide sequence ID" value="NZ_BAAAHU010000022.1"/>
</dbReference>
<dbReference type="EMBL" id="BAAAHU010000022">
    <property type="protein sequence ID" value="GAA1009794.1"/>
    <property type="molecule type" value="Genomic_DNA"/>
</dbReference>
<protein>
    <submittedName>
        <fullName evidence="1">Uncharacterized protein</fullName>
    </submittedName>
</protein>
<comment type="caution">
    <text evidence="1">The sequence shown here is derived from an EMBL/GenBank/DDBJ whole genome shotgun (WGS) entry which is preliminary data.</text>
</comment>
<evidence type="ECO:0000313" key="2">
    <source>
        <dbReference type="Proteomes" id="UP001501072"/>
    </source>
</evidence>